<protein>
    <submittedName>
        <fullName evidence="5">RNA binding methyltransferase FtsJ protein</fullName>
    </submittedName>
</protein>
<dbReference type="PIRSF" id="PIRSF005578">
    <property type="entry name" value="TlyA"/>
    <property type="match status" value="1"/>
</dbReference>
<keyword evidence="1 3" id="KW-0694">RNA-binding</keyword>
<evidence type="ECO:0000256" key="2">
    <source>
        <dbReference type="ARBA" id="ARBA00029460"/>
    </source>
</evidence>
<dbReference type="Gene3D" id="3.10.290.10">
    <property type="entry name" value="RNA-binding S4 domain"/>
    <property type="match status" value="1"/>
</dbReference>
<dbReference type="Pfam" id="PF01479">
    <property type="entry name" value="S4"/>
    <property type="match status" value="1"/>
</dbReference>
<feature type="domain" description="RNA-binding S4" evidence="4">
    <location>
        <begin position="6"/>
        <end position="64"/>
    </location>
</feature>
<dbReference type="InterPro" id="IPR002942">
    <property type="entry name" value="S4_RNA-bd"/>
</dbReference>
<dbReference type="OrthoDB" id="9784736at2"/>
<evidence type="ECO:0000256" key="1">
    <source>
        <dbReference type="ARBA" id="ARBA00022884"/>
    </source>
</evidence>
<reference evidence="5 6" key="1">
    <citation type="submission" date="2014-04" db="EMBL/GenBank/DDBJ databases">
        <title>Genome assembly of Hyalangium minutum DSM 14724.</title>
        <authorList>
            <person name="Sharma G."/>
            <person name="Subramanian S."/>
        </authorList>
    </citation>
    <scope>NUCLEOTIDE SEQUENCE [LARGE SCALE GENOMIC DNA]</scope>
    <source>
        <strain evidence="5 6">DSM 14724</strain>
    </source>
</reference>
<dbReference type="InterPro" id="IPR002877">
    <property type="entry name" value="RNA_MeTrfase_FtsJ_dom"/>
</dbReference>
<dbReference type="STRING" id="394096.DB31_0875"/>
<keyword evidence="5" id="KW-0489">Methyltransferase</keyword>
<proteinExistence type="inferred from homology"/>
<dbReference type="RefSeq" id="WP_044192235.1">
    <property type="nucleotide sequence ID" value="NZ_JMCB01000010.1"/>
</dbReference>
<dbReference type="Pfam" id="PF01728">
    <property type="entry name" value="FtsJ"/>
    <property type="match status" value="1"/>
</dbReference>
<dbReference type="SUPFAM" id="SSF53335">
    <property type="entry name" value="S-adenosyl-L-methionine-dependent methyltransferases"/>
    <property type="match status" value="1"/>
</dbReference>
<dbReference type="NCBIfam" id="TIGR00478">
    <property type="entry name" value="tly"/>
    <property type="match status" value="1"/>
</dbReference>
<dbReference type="InterPro" id="IPR036986">
    <property type="entry name" value="S4_RNA-bd_sf"/>
</dbReference>
<dbReference type="PATRIC" id="fig|394096.3.peg.5221"/>
<keyword evidence="5" id="KW-0808">Transferase</keyword>
<dbReference type="PROSITE" id="PS50889">
    <property type="entry name" value="S4"/>
    <property type="match status" value="1"/>
</dbReference>
<keyword evidence="6" id="KW-1185">Reference proteome</keyword>
<evidence type="ECO:0000313" key="5">
    <source>
        <dbReference type="EMBL" id="KFE66402.1"/>
    </source>
</evidence>
<dbReference type="GO" id="GO:0003723">
    <property type="term" value="F:RNA binding"/>
    <property type="evidence" value="ECO:0007669"/>
    <property type="project" value="UniProtKB-KW"/>
</dbReference>
<dbReference type="SMART" id="SM00363">
    <property type="entry name" value="S4"/>
    <property type="match status" value="1"/>
</dbReference>
<dbReference type="PANTHER" id="PTHR32319:SF0">
    <property type="entry name" value="BACTERIAL HEMOLYSIN-LIKE PROTEIN"/>
    <property type="match status" value="1"/>
</dbReference>
<evidence type="ECO:0000259" key="4">
    <source>
        <dbReference type="SMART" id="SM00363"/>
    </source>
</evidence>
<dbReference type="CDD" id="cd00165">
    <property type="entry name" value="S4"/>
    <property type="match status" value="1"/>
</dbReference>
<dbReference type="PANTHER" id="PTHR32319">
    <property type="entry name" value="BACTERIAL HEMOLYSIN-LIKE PROTEIN"/>
    <property type="match status" value="1"/>
</dbReference>
<dbReference type="EMBL" id="JMCB01000010">
    <property type="protein sequence ID" value="KFE66402.1"/>
    <property type="molecule type" value="Genomic_DNA"/>
</dbReference>
<organism evidence="5 6">
    <name type="scientific">Hyalangium minutum</name>
    <dbReference type="NCBI Taxonomy" id="394096"/>
    <lineage>
        <taxon>Bacteria</taxon>
        <taxon>Pseudomonadati</taxon>
        <taxon>Myxococcota</taxon>
        <taxon>Myxococcia</taxon>
        <taxon>Myxococcales</taxon>
        <taxon>Cystobacterineae</taxon>
        <taxon>Archangiaceae</taxon>
        <taxon>Hyalangium</taxon>
    </lineage>
</organism>
<dbReference type="InterPro" id="IPR029063">
    <property type="entry name" value="SAM-dependent_MTases_sf"/>
</dbReference>
<dbReference type="Proteomes" id="UP000028725">
    <property type="component" value="Unassembled WGS sequence"/>
</dbReference>
<dbReference type="Gene3D" id="3.40.50.150">
    <property type="entry name" value="Vaccinia Virus protein VP39"/>
    <property type="match status" value="1"/>
</dbReference>
<dbReference type="InterPro" id="IPR004538">
    <property type="entry name" value="Hemolysin_A/TlyA"/>
</dbReference>
<dbReference type="AlphaFoldDB" id="A0A085WFD9"/>
<evidence type="ECO:0000313" key="6">
    <source>
        <dbReference type="Proteomes" id="UP000028725"/>
    </source>
</evidence>
<comment type="caution">
    <text evidence="5">The sequence shown here is derived from an EMBL/GenBank/DDBJ whole genome shotgun (WGS) entry which is preliminary data.</text>
</comment>
<sequence>MKSRKERVDILVVERGLAESRAKAQALILAGQVVVDDQRVDKPGAQVSVDAELRLKGEVLPYVSRGGLKLKAAMDRFGLDVRGRVGADIGASTGGFTDCLLQHGAVRVHAIDVGYGQLHEKLRTDPRVRSRERVNARYLTDEDLPEKVGVAVIDVSFISLTQVLPAVLPFLEPGGLLVALVKPQFEVGRERIGKGGVVRDAAARQEAIDTVLAFAREQGLTVRGVMDSPVPGPAGNVEALLVADKPTA</sequence>
<dbReference type="GO" id="GO:0032259">
    <property type="term" value="P:methylation"/>
    <property type="evidence" value="ECO:0007669"/>
    <property type="project" value="UniProtKB-KW"/>
</dbReference>
<gene>
    <name evidence="5" type="ORF">DB31_0875</name>
</gene>
<evidence type="ECO:0000256" key="3">
    <source>
        <dbReference type="PROSITE-ProRule" id="PRU00182"/>
    </source>
</evidence>
<comment type="similarity">
    <text evidence="2">Belongs to the TlyA family.</text>
</comment>
<dbReference type="GO" id="GO:0008168">
    <property type="term" value="F:methyltransferase activity"/>
    <property type="evidence" value="ECO:0007669"/>
    <property type="project" value="UniProtKB-KW"/>
</dbReference>
<accession>A0A085WFD9</accession>
<dbReference type="SUPFAM" id="SSF55174">
    <property type="entry name" value="Alpha-L RNA-binding motif"/>
    <property type="match status" value="1"/>
</dbReference>
<name>A0A085WFD9_9BACT</name>
<dbReference type="InterPro" id="IPR047048">
    <property type="entry name" value="TlyA"/>
</dbReference>